<dbReference type="EMBL" id="JADIMI010000014">
    <property type="protein sequence ID" value="MBO8451525.1"/>
    <property type="molecule type" value="Genomic_DNA"/>
</dbReference>
<protein>
    <submittedName>
        <fullName evidence="1">Uncharacterized protein</fullName>
    </submittedName>
</protein>
<gene>
    <name evidence="1" type="ORF">IAC06_01400</name>
</gene>
<name>A0A9D9EQZ7_9BACT</name>
<evidence type="ECO:0000313" key="1">
    <source>
        <dbReference type="EMBL" id="MBO8451525.1"/>
    </source>
</evidence>
<dbReference type="Proteomes" id="UP000823661">
    <property type="component" value="Unassembled WGS sequence"/>
</dbReference>
<sequence length="200" mass="23984">MEQANRNKRQTFVPTLEDEFRKYHDRRTGMIMPKGSLTVYAEDFGVPKEVLKQEEDWYNDGQPSPFADDEEFYEALTKEYGYVPNIYRMDEQTYCFYAEDRPHKVCENVTVRRTISMTLWRGLMTVDFYDYADLSQYGDYSERIEDIPINELIKALKVRTENGVWRKMKKLYNGRSDAFESFYNFVKENGLTHKYQVWLP</sequence>
<comment type="caution">
    <text evidence="1">The sequence shown here is derived from an EMBL/GenBank/DDBJ whole genome shotgun (WGS) entry which is preliminary data.</text>
</comment>
<proteinExistence type="predicted"/>
<accession>A0A9D9EQZ7</accession>
<reference evidence="1" key="1">
    <citation type="submission" date="2020-10" db="EMBL/GenBank/DDBJ databases">
        <authorList>
            <person name="Gilroy R."/>
        </authorList>
    </citation>
    <scope>NUCLEOTIDE SEQUENCE</scope>
    <source>
        <strain evidence="1">B1-20833</strain>
    </source>
</reference>
<reference evidence="1" key="2">
    <citation type="journal article" date="2021" name="PeerJ">
        <title>Extensive microbial diversity within the chicken gut microbiome revealed by metagenomics and culture.</title>
        <authorList>
            <person name="Gilroy R."/>
            <person name="Ravi A."/>
            <person name="Getino M."/>
            <person name="Pursley I."/>
            <person name="Horton D.L."/>
            <person name="Alikhan N.F."/>
            <person name="Baker D."/>
            <person name="Gharbi K."/>
            <person name="Hall N."/>
            <person name="Watson M."/>
            <person name="Adriaenssens E.M."/>
            <person name="Foster-Nyarko E."/>
            <person name="Jarju S."/>
            <person name="Secka A."/>
            <person name="Antonio M."/>
            <person name="Oren A."/>
            <person name="Chaudhuri R.R."/>
            <person name="La Ragione R."/>
            <person name="Hildebrand F."/>
            <person name="Pallen M.J."/>
        </authorList>
    </citation>
    <scope>NUCLEOTIDE SEQUENCE</scope>
    <source>
        <strain evidence="1">B1-20833</strain>
    </source>
</reference>
<dbReference type="AlphaFoldDB" id="A0A9D9EQZ7"/>
<organism evidence="1 2">
    <name type="scientific">Candidatus Cryptobacteroides intestinavium</name>
    <dbReference type="NCBI Taxonomy" id="2840766"/>
    <lineage>
        <taxon>Bacteria</taxon>
        <taxon>Pseudomonadati</taxon>
        <taxon>Bacteroidota</taxon>
        <taxon>Bacteroidia</taxon>
        <taxon>Bacteroidales</taxon>
        <taxon>Candidatus Cryptobacteroides</taxon>
    </lineage>
</organism>
<evidence type="ECO:0000313" key="2">
    <source>
        <dbReference type="Proteomes" id="UP000823661"/>
    </source>
</evidence>